<dbReference type="Proteomes" id="UP000243499">
    <property type="component" value="Chromosome 2"/>
</dbReference>
<feature type="region of interest" description="Disordered" evidence="1">
    <location>
        <begin position="224"/>
        <end position="243"/>
    </location>
</feature>
<reference evidence="2" key="1">
    <citation type="submission" date="2018-04" db="EMBL/GenBank/DDBJ databases">
        <title>WGS assembly of Panicum hallii.</title>
        <authorList>
            <person name="Lovell J."/>
            <person name="Jenkins J."/>
            <person name="Lowry D."/>
            <person name="Mamidi S."/>
            <person name="Sreedasyam A."/>
            <person name="Weng X."/>
            <person name="Barry K."/>
            <person name="Bonette J."/>
            <person name="Campitelli B."/>
            <person name="Daum C."/>
            <person name="Gordon S."/>
            <person name="Gould B."/>
            <person name="Lipzen A."/>
            <person name="Macqueen A."/>
            <person name="Palacio-Mejia J."/>
            <person name="Plott C."/>
            <person name="Shakirov E."/>
            <person name="Shu S."/>
            <person name="Yoshinaga Y."/>
            <person name="Zane M."/>
            <person name="Rokhsar D."/>
            <person name="Grimwood J."/>
            <person name="Schmutz J."/>
            <person name="Juenger T."/>
        </authorList>
    </citation>
    <scope>NUCLEOTIDE SEQUENCE [LARGE SCALE GENOMIC DNA]</scope>
    <source>
        <strain evidence="2">FIL2</strain>
    </source>
</reference>
<organism evidence="2">
    <name type="scientific">Panicum hallii</name>
    <dbReference type="NCBI Taxonomy" id="206008"/>
    <lineage>
        <taxon>Eukaryota</taxon>
        <taxon>Viridiplantae</taxon>
        <taxon>Streptophyta</taxon>
        <taxon>Embryophyta</taxon>
        <taxon>Tracheophyta</taxon>
        <taxon>Spermatophyta</taxon>
        <taxon>Magnoliopsida</taxon>
        <taxon>Liliopsida</taxon>
        <taxon>Poales</taxon>
        <taxon>Poaceae</taxon>
        <taxon>PACMAD clade</taxon>
        <taxon>Panicoideae</taxon>
        <taxon>Panicodae</taxon>
        <taxon>Paniceae</taxon>
        <taxon>Panicinae</taxon>
        <taxon>Panicum</taxon>
        <taxon>Panicum sect. Panicum</taxon>
    </lineage>
</organism>
<proteinExistence type="predicted"/>
<evidence type="ECO:0000313" key="2">
    <source>
        <dbReference type="EMBL" id="PAN12192.2"/>
    </source>
</evidence>
<accession>A0A2S3GZ76</accession>
<sequence length="243" mass="26691">MLWQSFCFGADVFCHACPSFVMDRKLRLIRHKSCIHGSCICRGLSTSWSPCPLVGGLERREQTFLGRASKQVCAFLCLDTRQVVALRHGGTVQFSIATCKSRPCPAGPKRGTLCPARLVARHTRRHVHAPAGRHMPISRWHAGPTSPHLPPATAVSFRFFPLRPHYDPSAPSPPAPLSLPPLSARLSRTCLPSPLPFPSLSLYLLARLLDGGCVRRPPQHWRRCSEARAPPTSRFLGSGSPGT</sequence>
<protein>
    <submittedName>
        <fullName evidence="2">Uncharacterized protein</fullName>
    </submittedName>
</protein>
<evidence type="ECO:0000256" key="1">
    <source>
        <dbReference type="SAM" id="MobiDB-lite"/>
    </source>
</evidence>
<dbReference type="Gramene" id="PAN12192">
    <property type="protein sequence ID" value="PAN12192"/>
    <property type="gene ID" value="PAHAL_2G256800"/>
</dbReference>
<name>A0A2S3GZ76_9POAL</name>
<dbReference type="EMBL" id="CM008047">
    <property type="protein sequence ID" value="PAN12192.2"/>
    <property type="molecule type" value="Genomic_DNA"/>
</dbReference>
<gene>
    <name evidence="2" type="ORF">PAHAL_2G256800</name>
</gene>
<dbReference type="AlphaFoldDB" id="A0A2S3GZ76"/>